<keyword evidence="4 6" id="KW-1133">Transmembrane helix</keyword>
<evidence type="ECO:0000313" key="7">
    <source>
        <dbReference type="EMBL" id="GLT18918.1"/>
    </source>
</evidence>
<evidence type="ECO:0000256" key="6">
    <source>
        <dbReference type="SAM" id="Phobius"/>
    </source>
</evidence>
<feature type="transmembrane region" description="Helical" evidence="6">
    <location>
        <begin position="47"/>
        <end position="68"/>
    </location>
</feature>
<gene>
    <name evidence="7" type="ORF">GCM10007938_27000</name>
</gene>
<accession>A0ABQ6F095</accession>
<feature type="transmembrane region" description="Helical" evidence="6">
    <location>
        <begin position="125"/>
        <end position="145"/>
    </location>
</feature>
<evidence type="ECO:0000256" key="5">
    <source>
        <dbReference type="ARBA" id="ARBA00023136"/>
    </source>
</evidence>
<protein>
    <submittedName>
        <fullName evidence="7">LPS biosynthesis protein</fullName>
    </submittedName>
</protein>
<dbReference type="PANTHER" id="PTHR30250">
    <property type="entry name" value="PST FAMILY PREDICTED COLANIC ACID TRANSPORTER"/>
    <property type="match status" value="1"/>
</dbReference>
<evidence type="ECO:0000256" key="1">
    <source>
        <dbReference type="ARBA" id="ARBA00004651"/>
    </source>
</evidence>
<feature type="transmembrane region" description="Helical" evidence="6">
    <location>
        <begin position="384"/>
        <end position="405"/>
    </location>
</feature>
<sequence>MRQKIHAWLKQENVTSMSLYAISLLMMKGTSLIMLPFMAAYLSPNEFGHLELLSITTVFFSLLVGLSMHENLYRFVGTVKLDTERFTRVCELCTSSLVTSVLLASVFAILFSFVFLTTAISSHQAAIITLVISVEAPLAICLAWLRLNNKAWIFFKVSLATLIIQISLIVSILVTSPNVTLIFAVGGLCTVVQTAYLYIHNRFIFKFPSLEHYKKYLRYSSPLMLSAILAFGLSGAERWIIAESHPLETLGIYAVAAKFALALGILIQPFHMWWMPKRFELLETQGREKAVHHTQHGISALCILSILVTWISQSFINLALPSSYHLASQLVVLCIIIMLLKEMAELLNIGVLYAQKTHRLFYINVIATVIALSLAWYMKHLGVSMILLCLCLGQLVRIVLIAYLSQSSYPLPYKTKSLILTMIISVLFISSSWHNSSIAVAMLMMVIQPIALIILLNRLNLIEIDLYFFKRHSPQDRVGRML</sequence>
<name>A0ABQ6F095_9VIBR</name>
<keyword evidence="5 6" id="KW-0472">Membrane</keyword>
<dbReference type="InterPro" id="IPR050833">
    <property type="entry name" value="Poly_Biosynth_Transport"/>
</dbReference>
<evidence type="ECO:0000256" key="2">
    <source>
        <dbReference type="ARBA" id="ARBA00022475"/>
    </source>
</evidence>
<reference evidence="8" key="1">
    <citation type="journal article" date="2019" name="Int. J. Syst. Evol. Microbiol.">
        <title>The Global Catalogue of Microorganisms (GCM) 10K type strain sequencing project: providing services to taxonomists for standard genome sequencing and annotation.</title>
        <authorList>
            <consortium name="The Broad Institute Genomics Platform"/>
            <consortium name="The Broad Institute Genome Sequencing Center for Infectious Disease"/>
            <person name="Wu L."/>
            <person name="Ma J."/>
        </authorList>
    </citation>
    <scope>NUCLEOTIDE SEQUENCE [LARGE SCALE GENOMIC DNA]</scope>
    <source>
        <strain evidence="8">NBRC 108723</strain>
    </source>
</reference>
<keyword evidence="3 6" id="KW-0812">Transmembrane</keyword>
<evidence type="ECO:0000313" key="8">
    <source>
        <dbReference type="Proteomes" id="UP001157138"/>
    </source>
</evidence>
<feature type="transmembrane region" description="Helical" evidence="6">
    <location>
        <begin position="20"/>
        <end position="41"/>
    </location>
</feature>
<feature type="transmembrane region" description="Helical" evidence="6">
    <location>
        <begin position="219"/>
        <end position="240"/>
    </location>
</feature>
<keyword evidence="2" id="KW-1003">Cell membrane</keyword>
<feature type="transmembrane region" description="Helical" evidence="6">
    <location>
        <begin position="360"/>
        <end position="378"/>
    </location>
</feature>
<proteinExistence type="predicted"/>
<feature type="transmembrane region" description="Helical" evidence="6">
    <location>
        <begin position="89"/>
        <end position="113"/>
    </location>
</feature>
<organism evidence="7 8">
    <name type="scientific">Vibrio zhanjiangensis</name>
    <dbReference type="NCBI Taxonomy" id="1046128"/>
    <lineage>
        <taxon>Bacteria</taxon>
        <taxon>Pseudomonadati</taxon>
        <taxon>Pseudomonadota</taxon>
        <taxon>Gammaproteobacteria</taxon>
        <taxon>Vibrionales</taxon>
        <taxon>Vibrionaceae</taxon>
        <taxon>Vibrio</taxon>
    </lineage>
</organism>
<feature type="transmembrane region" description="Helical" evidence="6">
    <location>
        <begin position="180"/>
        <end position="199"/>
    </location>
</feature>
<dbReference type="EMBL" id="BSPW01000059">
    <property type="protein sequence ID" value="GLT18918.1"/>
    <property type="molecule type" value="Genomic_DNA"/>
</dbReference>
<feature type="transmembrane region" description="Helical" evidence="6">
    <location>
        <begin position="252"/>
        <end position="275"/>
    </location>
</feature>
<dbReference type="Proteomes" id="UP001157138">
    <property type="component" value="Unassembled WGS sequence"/>
</dbReference>
<evidence type="ECO:0000256" key="4">
    <source>
        <dbReference type="ARBA" id="ARBA00022989"/>
    </source>
</evidence>
<comment type="subcellular location">
    <subcellularLocation>
        <location evidence="1">Cell membrane</location>
        <topology evidence="1">Multi-pass membrane protein</topology>
    </subcellularLocation>
</comment>
<comment type="caution">
    <text evidence="7">The sequence shown here is derived from an EMBL/GenBank/DDBJ whole genome shotgun (WGS) entry which is preliminary data.</text>
</comment>
<dbReference type="PANTHER" id="PTHR30250:SF11">
    <property type="entry name" value="O-ANTIGEN TRANSPORTER-RELATED"/>
    <property type="match status" value="1"/>
</dbReference>
<dbReference type="RefSeq" id="WP_284192788.1">
    <property type="nucleotide sequence ID" value="NZ_BSPW01000059.1"/>
</dbReference>
<feature type="transmembrane region" description="Helical" evidence="6">
    <location>
        <begin position="296"/>
        <end position="316"/>
    </location>
</feature>
<keyword evidence="8" id="KW-1185">Reference proteome</keyword>
<evidence type="ECO:0000256" key="3">
    <source>
        <dbReference type="ARBA" id="ARBA00022692"/>
    </source>
</evidence>
<feature type="transmembrane region" description="Helical" evidence="6">
    <location>
        <begin position="439"/>
        <end position="461"/>
    </location>
</feature>
<feature type="transmembrane region" description="Helical" evidence="6">
    <location>
        <begin position="417"/>
        <end position="433"/>
    </location>
</feature>
<feature type="transmembrane region" description="Helical" evidence="6">
    <location>
        <begin position="152"/>
        <end position="174"/>
    </location>
</feature>